<gene>
    <name evidence="1" type="ORF">Tco_1114039</name>
</gene>
<protein>
    <submittedName>
        <fullName evidence="1">Uncharacterized protein</fullName>
    </submittedName>
</protein>
<reference evidence="1" key="2">
    <citation type="submission" date="2022-01" db="EMBL/GenBank/DDBJ databases">
        <authorList>
            <person name="Yamashiro T."/>
            <person name="Shiraishi A."/>
            <person name="Satake H."/>
            <person name="Nakayama K."/>
        </authorList>
    </citation>
    <scope>NUCLEOTIDE SEQUENCE</scope>
</reference>
<evidence type="ECO:0000313" key="2">
    <source>
        <dbReference type="Proteomes" id="UP001151760"/>
    </source>
</evidence>
<keyword evidence="2" id="KW-1185">Reference proteome</keyword>
<dbReference type="EMBL" id="BQNB010021179">
    <property type="protein sequence ID" value="GJU03701.1"/>
    <property type="molecule type" value="Genomic_DNA"/>
</dbReference>
<dbReference type="Proteomes" id="UP001151760">
    <property type="component" value="Unassembled WGS sequence"/>
</dbReference>
<sequence>MDGFVTNNRADYYSGITRILVNGKNAYELKGKFLDDLLNNAFSGTNGEDAVEHIDYFLKFVDPIKLQNVNYERIRFSIFLISLVGNASKWFNEFKGSITTWVDLTEFFLENITRLLVLVKLSDDQEGVADEGFSDSKEANNDDEQETAEIFRIETNFFDYKTPFCTEFKEFNFLLKVDMELFTHDIERTKTYEDYENELNDELEDPWSEDGVPYEMCDHICKSFSFKNGKAK</sequence>
<evidence type="ECO:0000313" key="1">
    <source>
        <dbReference type="EMBL" id="GJU03701.1"/>
    </source>
</evidence>
<accession>A0ABQ5ITX1</accession>
<reference evidence="1" key="1">
    <citation type="journal article" date="2022" name="Int. J. Mol. Sci.">
        <title>Draft Genome of Tanacetum Coccineum: Genomic Comparison of Closely Related Tanacetum-Family Plants.</title>
        <authorList>
            <person name="Yamashiro T."/>
            <person name="Shiraishi A."/>
            <person name="Nakayama K."/>
            <person name="Satake H."/>
        </authorList>
    </citation>
    <scope>NUCLEOTIDE SEQUENCE</scope>
</reference>
<organism evidence="1 2">
    <name type="scientific">Tanacetum coccineum</name>
    <dbReference type="NCBI Taxonomy" id="301880"/>
    <lineage>
        <taxon>Eukaryota</taxon>
        <taxon>Viridiplantae</taxon>
        <taxon>Streptophyta</taxon>
        <taxon>Embryophyta</taxon>
        <taxon>Tracheophyta</taxon>
        <taxon>Spermatophyta</taxon>
        <taxon>Magnoliopsida</taxon>
        <taxon>eudicotyledons</taxon>
        <taxon>Gunneridae</taxon>
        <taxon>Pentapetalae</taxon>
        <taxon>asterids</taxon>
        <taxon>campanulids</taxon>
        <taxon>Asterales</taxon>
        <taxon>Asteraceae</taxon>
        <taxon>Asteroideae</taxon>
        <taxon>Anthemideae</taxon>
        <taxon>Anthemidinae</taxon>
        <taxon>Tanacetum</taxon>
    </lineage>
</organism>
<proteinExistence type="predicted"/>
<comment type="caution">
    <text evidence="1">The sequence shown here is derived from an EMBL/GenBank/DDBJ whole genome shotgun (WGS) entry which is preliminary data.</text>
</comment>
<name>A0ABQ5ITX1_9ASTR</name>